<protein>
    <recommendedName>
        <fullName evidence="3">Exosporium protein C</fullName>
    </recommendedName>
</protein>
<gene>
    <name evidence="1" type="ORF">GXP70_05315</name>
</gene>
<name>A0A6C0FRF1_9BACL</name>
<dbReference type="KEGG" id="plyc:GXP70_05315"/>
<dbReference type="Proteomes" id="UP000476064">
    <property type="component" value="Chromosome"/>
</dbReference>
<organism evidence="1 2">
    <name type="scientific">Paenibacillus lycopersici</name>
    <dbReference type="NCBI Taxonomy" id="2704462"/>
    <lineage>
        <taxon>Bacteria</taxon>
        <taxon>Bacillati</taxon>
        <taxon>Bacillota</taxon>
        <taxon>Bacilli</taxon>
        <taxon>Bacillales</taxon>
        <taxon>Paenibacillaceae</taxon>
        <taxon>Paenibacillus</taxon>
    </lineage>
</organism>
<reference evidence="1 2" key="1">
    <citation type="submission" date="2020-01" db="EMBL/GenBank/DDBJ databases">
        <title>Paenibacillus sp. nov., isolated from tomato rhizosphere.</title>
        <authorList>
            <person name="Weon H.-Y."/>
            <person name="Lee S.A."/>
        </authorList>
    </citation>
    <scope>NUCLEOTIDE SEQUENCE [LARGE SCALE GENOMIC DNA]</scope>
    <source>
        <strain evidence="1 2">12200R-189</strain>
    </source>
</reference>
<evidence type="ECO:0008006" key="3">
    <source>
        <dbReference type="Google" id="ProtNLM"/>
    </source>
</evidence>
<evidence type="ECO:0000313" key="1">
    <source>
        <dbReference type="EMBL" id="QHT59447.1"/>
    </source>
</evidence>
<dbReference type="RefSeq" id="WP_162355513.1">
    <property type="nucleotide sequence ID" value="NZ_CP048209.1"/>
</dbReference>
<sequence>MSNQFLDSRISIHSDDFGGTTPLSTLPLLVGDIGLQVLAANPLNTSNVRVSLTGTVVVDFAPGTEPTNELPPEPTVISVTVERGGDGTAGTGVMILNEQFNIRQYGTLFPISVTAADFPPAADVLAQQIRYTMFIARDGFFDFILIGPAVFNGIASAGTT</sequence>
<proteinExistence type="predicted"/>
<dbReference type="EMBL" id="CP048209">
    <property type="protein sequence ID" value="QHT59447.1"/>
    <property type="molecule type" value="Genomic_DNA"/>
</dbReference>
<dbReference type="AlphaFoldDB" id="A0A6C0FRF1"/>
<accession>A0A6C0FRF1</accession>
<evidence type="ECO:0000313" key="2">
    <source>
        <dbReference type="Proteomes" id="UP000476064"/>
    </source>
</evidence>
<keyword evidence="2" id="KW-1185">Reference proteome</keyword>